<evidence type="ECO:0000313" key="3">
    <source>
        <dbReference type="Proteomes" id="UP001307889"/>
    </source>
</evidence>
<organism evidence="2 3">
    <name type="scientific">Nesidiocoris tenuis</name>
    <dbReference type="NCBI Taxonomy" id="355587"/>
    <lineage>
        <taxon>Eukaryota</taxon>
        <taxon>Metazoa</taxon>
        <taxon>Ecdysozoa</taxon>
        <taxon>Arthropoda</taxon>
        <taxon>Hexapoda</taxon>
        <taxon>Insecta</taxon>
        <taxon>Pterygota</taxon>
        <taxon>Neoptera</taxon>
        <taxon>Paraneoptera</taxon>
        <taxon>Hemiptera</taxon>
        <taxon>Heteroptera</taxon>
        <taxon>Panheteroptera</taxon>
        <taxon>Cimicomorpha</taxon>
        <taxon>Miridae</taxon>
        <taxon>Dicyphina</taxon>
        <taxon>Nesidiocoris</taxon>
    </lineage>
</organism>
<proteinExistence type="predicted"/>
<reference evidence="2 3" key="1">
    <citation type="submission" date="2023-09" db="EMBL/GenBank/DDBJ databases">
        <title>Nesidiocoris tenuis whole genome shotgun sequence.</title>
        <authorList>
            <person name="Shibata T."/>
            <person name="Shimoda M."/>
            <person name="Kobayashi T."/>
            <person name="Uehara T."/>
        </authorList>
    </citation>
    <scope>NUCLEOTIDE SEQUENCE [LARGE SCALE GENOMIC DNA]</scope>
    <source>
        <strain evidence="2 3">Japan</strain>
    </source>
</reference>
<sequence length="130" mass="13596">MGPFNNWISFERAGALKIGKLPSPPPGGSKGENLRPAITRPGGASGAGACLSYRMSQVAPGLLARPVNNGCHVMSTRISESRVDASFVRLSPVTSPICRALQPPLCDLNSLMASFISNQISLVSGECATR</sequence>
<keyword evidence="3" id="KW-1185">Reference proteome</keyword>
<accession>A0ABN7A7E7</accession>
<protein>
    <submittedName>
        <fullName evidence="2">Uncharacterized protein</fullName>
    </submittedName>
</protein>
<evidence type="ECO:0000313" key="2">
    <source>
        <dbReference type="EMBL" id="BES88191.1"/>
    </source>
</evidence>
<feature type="region of interest" description="Disordered" evidence="1">
    <location>
        <begin position="18"/>
        <end position="38"/>
    </location>
</feature>
<dbReference type="EMBL" id="AP028909">
    <property type="protein sequence ID" value="BES88191.1"/>
    <property type="molecule type" value="Genomic_DNA"/>
</dbReference>
<gene>
    <name evidence="2" type="ORF">NTJ_00997</name>
</gene>
<evidence type="ECO:0000256" key="1">
    <source>
        <dbReference type="SAM" id="MobiDB-lite"/>
    </source>
</evidence>
<name>A0ABN7A7E7_9HEMI</name>
<dbReference type="Proteomes" id="UP001307889">
    <property type="component" value="Chromosome 1"/>
</dbReference>